<keyword evidence="4" id="KW-1185">Reference proteome</keyword>
<dbReference type="RefSeq" id="XP_007771366.1">
    <property type="nucleotide sequence ID" value="XM_007773176.1"/>
</dbReference>
<dbReference type="PANTHER" id="PTHR24148">
    <property type="entry name" value="ANKYRIN REPEAT DOMAIN-CONTAINING PROTEIN 39 HOMOLOG-RELATED"/>
    <property type="match status" value="1"/>
</dbReference>
<comment type="caution">
    <text evidence="3">The sequence shown here is derived from an EMBL/GenBank/DDBJ whole genome shotgun (WGS) entry which is preliminary data.</text>
</comment>
<dbReference type="EMBL" id="JH711582">
    <property type="protein sequence ID" value="EIW78305.1"/>
    <property type="molecule type" value="Genomic_DNA"/>
</dbReference>
<reference evidence="4" key="1">
    <citation type="journal article" date="2012" name="Science">
        <title>The Paleozoic origin of enzymatic lignin decomposition reconstructed from 31 fungal genomes.</title>
        <authorList>
            <person name="Floudas D."/>
            <person name="Binder M."/>
            <person name="Riley R."/>
            <person name="Barry K."/>
            <person name="Blanchette R.A."/>
            <person name="Henrissat B."/>
            <person name="Martinez A.T."/>
            <person name="Otillar R."/>
            <person name="Spatafora J.W."/>
            <person name="Yadav J.S."/>
            <person name="Aerts A."/>
            <person name="Benoit I."/>
            <person name="Boyd A."/>
            <person name="Carlson A."/>
            <person name="Copeland A."/>
            <person name="Coutinho P.M."/>
            <person name="de Vries R.P."/>
            <person name="Ferreira P."/>
            <person name="Findley K."/>
            <person name="Foster B."/>
            <person name="Gaskell J."/>
            <person name="Glotzer D."/>
            <person name="Gorecki P."/>
            <person name="Heitman J."/>
            <person name="Hesse C."/>
            <person name="Hori C."/>
            <person name="Igarashi K."/>
            <person name="Jurgens J.A."/>
            <person name="Kallen N."/>
            <person name="Kersten P."/>
            <person name="Kohler A."/>
            <person name="Kuees U."/>
            <person name="Kumar T.K.A."/>
            <person name="Kuo A."/>
            <person name="LaButti K."/>
            <person name="Larrondo L.F."/>
            <person name="Lindquist E."/>
            <person name="Ling A."/>
            <person name="Lombard V."/>
            <person name="Lucas S."/>
            <person name="Lundell T."/>
            <person name="Martin R."/>
            <person name="McLaughlin D.J."/>
            <person name="Morgenstern I."/>
            <person name="Morin E."/>
            <person name="Murat C."/>
            <person name="Nagy L.G."/>
            <person name="Nolan M."/>
            <person name="Ohm R.A."/>
            <person name="Patyshakuliyeva A."/>
            <person name="Rokas A."/>
            <person name="Ruiz-Duenas F.J."/>
            <person name="Sabat G."/>
            <person name="Salamov A."/>
            <person name="Samejima M."/>
            <person name="Schmutz J."/>
            <person name="Slot J.C."/>
            <person name="St John F."/>
            <person name="Stenlid J."/>
            <person name="Sun H."/>
            <person name="Sun S."/>
            <person name="Syed K."/>
            <person name="Tsang A."/>
            <person name="Wiebenga A."/>
            <person name="Young D."/>
            <person name="Pisabarro A."/>
            <person name="Eastwood D.C."/>
            <person name="Martin F."/>
            <person name="Cullen D."/>
            <person name="Grigoriev I.V."/>
            <person name="Hibbett D.S."/>
        </authorList>
    </citation>
    <scope>NUCLEOTIDE SEQUENCE [LARGE SCALE GENOMIC DNA]</scope>
    <source>
        <strain evidence="4">RWD-64-598 SS2</strain>
    </source>
</reference>
<name>A0A5M3MI33_CONPW</name>
<dbReference type="AlphaFoldDB" id="A0A5M3MI33"/>
<evidence type="ECO:0000313" key="3">
    <source>
        <dbReference type="EMBL" id="EIW78305.1"/>
    </source>
</evidence>
<gene>
    <name evidence="3" type="ORF">CONPUDRAFT_138638</name>
</gene>
<dbReference type="KEGG" id="cput:CONPUDRAFT_138638"/>
<evidence type="ECO:0000256" key="1">
    <source>
        <dbReference type="SAM" id="MobiDB-lite"/>
    </source>
</evidence>
<organism evidence="3 4">
    <name type="scientific">Coniophora puteana (strain RWD-64-598)</name>
    <name type="common">Brown rot fungus</name>
    <dbReference type="NCBI Taxonomy" id="741705"/>
    <lineage>
        <taxon>Eukaryota</taxon>
        <taxon>Fungi</taxon>
        <taxon>Dikarya</taxon>
        <taxon>Basidiomycota</taxon>
        <taxon>Agaricomycotina</taxon>
        <taxon>Agaricomycetes</taxon>
        <taxon>Agaricomycetidae</taxon>
        <taxon>Boletales</taxon>
        <taxon>Coniophorineae</taxon>
        <taxon>Coniophoraceae</taxon>
        <taxon>Coniophora</taxon>
    </lineage>
</organism>
<dbReference type="PANTHER" id="PTHR24148:SF64">
    <property type="entry name" value="HETEROKARYON INCOMPATIBILITY DOMAIN-CONTAINING PROTEIN"/>
    <property type="match status" value="1"/>
</dbReference>
<feature type="compositionally biased region" description="Polar residues" evidence="1">
    <location>
        <begin position="1"/>
        <end position="20"/>
    </location>
</feature>
<evidence type="ECO:0000313" key="4">
    <source>
        <dbReference type="Proteomes" id="UP000053558"/>
    </source>
</evidence>
<dbReference type="Proteomes" id="UP000053558">
    <property type="component" value="Unassembled WGS sequence"/>
</dbReference>
<accession>A0A5M3MI33</accession>
<dbReference type="InterPro" id="IPR010730">
    <property type="entry name" value="HET"/>
</dbReference>
<protein>
    <recommendedName>
        <fullName evidence="2">Heterokaryon incompatibility domain-containing protein</fullName>
    </recommendedName>
</protein>
<sequence>MLLTSPTVMSPTNGSFSGSLEDTFVADPRRRGSYEEGGTDRSTYPLRLWDCLHEDVKDQEAYIRESGDGKVPHYVVVSQVWGEIREHLSFPSVSWPVPISNRDKWEAIVGFCKENNVRWLWMDILCIDQSDNEEAKLEKAREIPNMSFYYSNAFACLVVPTDWERFAEAHRKLMDIDESIIQRPGAKSEADIRTLWEGIPLISEVVTNAWFERVWTYQELMLGERHVLLDGQELHVDRLSAIVRFYLWVLRRKQLRRPEGCPEYDFVKPDDELVVYHNWEGHDKGWQMKREIRERGHANILMLVVYNSEKLSTHAIDRIFGLYGMLAEEDKVDIDPASLTQGSSSSTPGGGVQETKALRFLWRQVIDKAIKAGRMWPLLNDVMTDADRPGRNWMPVVTTSGHWYGMDSGLHLETLSSSHPPHNTYPVFISPTGLDLAVRFVGRITHTSKAIGAGGGEMAGCVMYIYAFGRMGHDTAPAVRQLTDALGRAPELAQASAGDVAKLQDAMRAAFGQPTMEECLYVFSAAGLMQLVTYGGMGSGGISTWNHRVVVVQPAGGERGVVTIAWVHHSKSPGAGCYVMDVTSGAVEHVTRWVIANEVSPQVFSKIGTAETTQLINVADEPIYVTLD</sequence>
<dbReference type="OrthoDB" id="2157530at2759"/>
<dbReference type="Pfam" id="PF06985">
    <property type="entry name" value="HET"/>
    <property type="match status" value="1"/>
</dbReference>
<evidence type="ECO:0000259" key="2">
    <source>
        <dbReference type="Pfam" id="PF06985"/>
    </source>
</evidence>
<feature type="region of interest" description="Disordered" evidence="1">
    <location>
        <begin position="1"/>
        <end position="21"/>
    </location>
</feature>
<feature type="domain" description="Heterokaryon incompatibility" evidence="2">
    <location>
        <begin position="74"/>
        <end position="219"/>
    </location>
</feature>
<dbReference type="GeneID" id="19201233"/>
<dbReference type="InterPro" id="IPR052895">
    <property type="entry name" value="HetReg/Transcr_Mod"/>
</dbReference>
<proteinExistence type="predicted"/>